<feature type="compositionally biased region" description="Polar residues" evidence="1">
    <location>
        <begin position="84"/>
        <end position="93"/>
    </location>
</feature>
<dbReference type="EMBL" id="OX597821">
    <property type="protein sequence ID" value="CAI9727147.1"/>
    <property type="molecule type" value="Genomic_DNA"/>
</dbReference>
<feature type="compositionally biased region" description="Low complexity" evidence="1">
    <location>
        <begin position="74"/>
        <end position="83"/>
    </location>
</feature>
<evidence type="ECO:0000313" key="2">
    <source>
        <dbReference type="EMBL" id="CAI9727147.1"/>
    </source>
</evidence>
<reference evidence="2" key="1">
    <citation type="submission" date="2023-08" db="EMBL/GenBank/DDBJ databases">
        <authorList>
            <person name="Alioto T."/>
            <person name="Alioto T."/>
            <person name="Gomez Garrido J."/>
        </authorList>
    </citation>
    <scope>NUCLEOTIDE SEQUENCE</scope>
</reference>
<gene>
    <name evidence="2" type="ORF">OCTVUL_1B027176</name>
</gene>
<name>A0AA36F7C0_OCTVU</name>
<feature type="region of interest" description="Disordered" evidence="1">
    <location>
        <begin position="25"/>
        <end position="45"/>
    </location>
</feature>
<accession>A0AA36F7C0</accession>
<dbReference type="AlphaFoldDB" id="A0AA36F7C0"/>
<keyword evidence="3" id="KW-1185">Reference proteome</keyword>
<dbReference type="Proteomes" id="UP001162480">
    <property type="component" value="Chromosome 8"/>
</dbReference>
<evidence type="ECO:0000256" key="1">
    <source>
        <dbReference type="SAM" id="MobiDB-lite"/>
    </source>
</evidence>
<feature type="region of interest" description="Disordered" evidence="1">
    <location>
        <begin position="74"/>
        <end position="93"/>
    </location>
</feature>
<sequence>MVDTSSIDQITSSADRIMEFSHRPTAADSVIASSSSQQHPDTKNGDAMLKAINGLTRQIARFCRVRRRSRSQSFSSQLRNSFSTNNSSGKCVL</sequence>
<evidence type="ECO:0000313" key="3">
    <source>
        <dbReference type="Proteomes" id="UP001162480"/>
    </source>
</evidence>
<proteinExistence type="predicted"/>
<organism evidence="2 3">
    <name type="scientific">Octopus vulgaris</name>
    <name type="common">Common octopus</name>
    <dbReference type="NCBI Taxonomy" id="6645"/>
    <lineage>
        <taxon>Eukaryota</taxon>
        <taxon>Metazoa</taxon>
        <taxon>Spiralia</taxon>
        <taxon>Lophotrochozoa</taxon>
        <taxon>Mollusca</taxon>
        <taxon>Cephalopoda</taxon>
        <taxon>Coleoidea</taxon>
        <taxon>Octopodiformes</taxon>
        <taxon>Octopoda</taxon>
        <taxon>Incirrata</taxon>
        <taxon>Octopodidae</taxon>
        <taxon>Octopus</taxon>
    </lineage>
</organism>
<protein>
    <submittedName>
        <fullName evidence="2">Uncharacterized protein</fullName>
    </submittedName>
</protein>